<accession>W4QAQ7</accession>
<proteinExistence type="predicted"/>
<dbReference type="Pfam" id="PF09580">
    <property type="entry name" value="Spore_YhcN_YlaJ"/>
    <property type="match status" value="1"/>
</dbReference>
<dbReference type="PROSITE" id="PS51257">
    <property type="entry name" value="PROKAR_LIPOPROTEIN"/>
    <property type="match status" value="1"/>
</dbReference>
<dbReference type="InterPro" id="IPR019076">
    <property type="entry name" value="Spore_lipoprot_YhcN/YlaJ-like"/>
</dbReference>
<dbReference type="Proteomes" id="UP000018895">
    <property type="component" value="Unassembled WGS sequence"/>
</dbReference>
<dbReference type="RefSeq" id="WP_035340298.1">
    <property type="nucleotide sequence ID" value="NZ_BAUU01000002.1"/>
</dbReference>
<evidence type="ECO:0000256" key="1">
    <source>
        <dbReference type="SAM" id="SignalP"/>
    </source>
</evidence>
<dbReference type="OrthoDB" id="2854343at2"/>
<evidence type="ECO:0000313" key="2">
    <source>
        <dbReference type="EMBL" id="GAE29100.1"/>
    </source>
</evidence>
<keyword evidence="1" id="KW-0732">Signal</keyword>
<evidence type="ECO:0000313" key="3">
    <source>
        <dbReference type="Proteomes" id="UP000018895"/>
    </source>
</evidence>
<feature type="signal peptide" evidence="1">
    <location>
        <begin position="1"/>
        <end position="19"/>
    </location>
</feature>
<dbReference type="EMBL" id="BAUU01000002">
    <property type="protein sequence ID" value="GAE29100.1"/>
    <property type="molecule type" value="Genomic_DNA"/>
</dbReference>
<feature type="chain" id="PRO_5039595247" description="Spore cortex protein CoxA" evidence="1">
    <location>
        <begin position="20"/>
        <end position="236"/>
    </location>
</feature>
<sequence length="236" mass="26897">MSRKGLVALFFVIMLSACTVPQQSPLGVNTNKTEENSTISFYRNHEGPLTDLMVPDQSPMSIGQRTDDILNNPYSVTKKNLGMKHEGVNHQGARIYTNRPGTIRDKYAHRRSDSNKKIKTDQSHIVIQSQSLKENEIEKRVEKLQIVRDAHVISDKNIFVVGVESDESDRNYLVNQVRKELESFKDEEIHVTTNRKIINRIQALEHNVSLAEPFDTFGATLAEIVDLIDDATHHHR</sequence>
<evidence type="ECO:0008006" key="4">
    <source>
        <dbReference type="Google" id="ProtNLM"/>
    </source>
</evidence>
<comment type="caution">
    <text evidence="2">The sequence shown here is derived from an EMBL/GenBank/DDBJ whole genome shotgun (WGS) entry which is preliminary data.</text>
</comment>
<reference evidence="2" key="1">
    <citation type="journal article" date="2014" name="Genome Announc.">
        <title>Draft Genome Sequences of Three Alkaliphilic Bacillus Strains, Bacillus wakoensis JCM 9140T, Bacillus akibai JCM 9157T, and Bacillus hemicellulosilyticus JCM 9152T.</title>
        <authorList>
            <person name="Yuki M."/>
            <person name="Oshima K."/>
            <person name="Suda W."/>
            <person name="Oshida Y."/>
            <person name="Kitamura K."/>
            <person name="Iida T."/>
            <person name="Hattori M."/>
            <person name="Ohkuma M."/>
        </authorList>
    </citation>
    <scope>NUCLEOTIDE SEQUENCE [LARGE SCALE GENOMIC DNA]</scope>
    <source>
        <strain evidence="2">JCM 9152</strain>
    </source>
</reference>
<keyword evidence="3" id="KW-1185">Reference proteome</keyword>
<name>W4QAQ7_9BACI</name>
<organism evidence="2 3">
    <name type="scientific">Halalkalibacter hemicellulosilyticusJCM 9152</name>
    <dbReference type="NCBI Taxonomy" id="1236971"/>
    <lineage>
        <taxon>Bacteria</taxon>
        <taxon>Bacillati</taxon>
        <taxon>Bacillota</taxon>
        <taxon>Bacilli</taxon>
        <taxon>Bacillales</taxon>
        <taxon>Bacillaceae</taxon>
        <taxon>Halalkalibacter</taxon>
    </lineage>
</organism>
<gene>
    <name evidence="2" type="ORF">JCM9152_441</name>
</gene>
<dbReference type="AlphaFoldDB" id="W4QAQ7"/>
<protein>
    <recommendedName>
        <fullName evidence="4">Spore cortex protein CoxA</fullName>
    </recommendedName>
</protein>